<dbReference type="Gene3D" id="2.60.40.10">
    <property type="entry name" value="Immunoglobulins"/>
    <property type="match status" value="1"/>
</dbReference>
<dbReference type="PANTHER" id="PTHR16423">
    <property type="entry name" value="TREM-LIKE TRANSCRIPT PROTEIN"/>
    <property type="match status" value="1"/>
</dbReference>
<keyword evidence="2" id="KW-1015">Disulfide bond</keyword>
<dbReference type="InterPro" id="IPR036179">
    <property type="entry name" value="Ig-like_dom_sf"/>
</dbReference>
<dbReference type="Proteomes" id="UP000694394">
    <property type="component" value="Chromosome 6"/>
</dbReference>
<dbReference type="GO" id="GO:0009986">
    <property type="term" value="C:cell surface"/>
    <property type="evidence" value="ECO:0007669"/>
    <property type="project" value="TreeGrafter"/>
</dbReference>
<reference evidence="7" key="2">
    <citation type="submission" date="2025-08" db="UniProtKB">
        <authorList>
            <consortium name="Ensembl"/>
        </authorList>
    </citation>
    <scope>IDENTIFICATION</scope>
</reference>
<gene>
    <name evidence="7" type="primary">LOC105869150</name>
</gene>
<evidence type="ECO:0000313" key="8">
    <source>
        <dbReference type="Proteomes" id="UP000694394"/>
    </source>
</evidence>
<organism evidence="7 8">
    <name type="scientific">Microcebus murinus</name>
    <name type="common">Gray mouse lemur</name>
    <name type="synonym">Lemur murinus</name>
    <dbReference type="NCBI Taxonomy" id="30608"/>
    <lineage>
        <taxon>Eukaryota</taxon>
        <taxon>Metazoa</taxon>
        <taxon>Chordata</taxon>
        <taxon>Craniata</taxon>
        <taxon>Vertebrata</taxon>
        <taxon>Euteleostomi</taxon>
        <taxon>Mammalia</taxon>
        <taxon>Eutheria</taxon>
        <taxon>Euarchontoglires</taxon>
        <taxon>Primates</taxon>
        <taxon>Strepsirrhini</taxon>
        <taxon>Lemuriformes</taxon>
        <taxon>Cheirogaleidae</taxon>
        <taxon>Microcebus</taxon>
    </lineage>
</organism>
<dbReference type="KEGG" id="mmur:105869150"/>
<dbReference type="InterPro" id="IPR007110">
    <property type="entry name" value="Ig-like_dom"/>
</dbReference>
<dbReference type="SMART" id="SM00409">
    <property type="entry name" value="IG"/>
    <property type="match status" value="1"/>
</dbReference>
<dbReference type="AlphaFoldDB" id="A0A8B7G2H0"/>
<dbReference type="PROSITE" id="PS50835">
    <property type="entry name" value="IG_LIKE"/>
    <property type="match status" value="1"/>
</dbReference>
<dbReference type="RefSeq" id="XP_012616253.1">
    <property type="nucleotide sequence ID" value="XM_012760799.2"/>
</dbReference>
<protein>
    <recommendedName>
        <fullName evidence="6">Ig-like domain-containing protein</fullName>
    </recommendedName>
</protein>
<feature type="chain" id="PRO_5044133766" description="Ig-like domain-containing protein" evidence="5">
    <location>
        <begin position="24"/>
        <end position="291"/>
    </location>
</feature>
<keyword evidence="4" id="KW-0812">Transmembrane</keyword>
<keyword evidence="3" id="KW-0393">Immunoglobulin domain</keyword>
<evidence type="ECO:0000256" key="2">
    <source>
        <dbReference type="ARBA" id="ARBA00023157"/>
    </source>
</evidence>
<dbReference type="CDD" id="cd05716">
    <property type="entry name" value="IgV_pIgR_like"/>
    <property type="match status" value="1"/>
</dbReference>
<sequence length="291" mass="31759">MAWGATCLLWPVLLVLLASASWAQKVEILSAVEGETVSVICPYQQSQRRQGKSWCRWTGNKSCVIVVASPMTVAPEPRFSIQDNVSSGVFTVTMTELRVKDSGFYSCGIYNRHGIFITSYHRLVVSQASTPPTTRSTRSTRRTTVLASATSPVTESLPDDQKFIILGVVVAVLLLLVLTLVLILVLYLRKARARAGKDEEDSHHIYDDLSVQKEETTGFAQQMGSGEDTGNICYASLIHLNHASPEDSIYANTLPNLQPMPDPILSVEYASITRSGPRSSKSAALEEGPGN</sequence>
<dbReference type="InterPro" id="IPR013106">
    <property type="entry name" value="Ig_V-set"/>
</dbReference>
<evidence type="ECO:0000313" key="7">
    <source>
        <dbReference type="Ensembl" id="ENSMICP00000043296.1"/>
    </source>
</evidence>
<evidence type="ECO:0000256" key="4">
    <source>
        <dbReference type="SAM" id="Phobius"/>
    </source>
</evidence>
<feature type="signal peptide" evidence="5">
    <location>
        <begin position="1"/>
        <end position="23"/>
    </location>
</feature>
<dbReference type="GeneTree" id="ENSGT00940000153835"/>
<dbReference type="InterPro" id="IPR013783">
    <property type="entry name" value="Ig-like_fold"/>
</dbReference>
<keyword evidence="4" id="KW-0472">Membrane</keyword>
<dbReference type="SUPFAM" id="SSF48726">
    <property type="entry name" value="Immunoglobulin"/>
    <property type="match status" value="1"/>
</dbReference>
<keyword evidence="4" id="KW-1133">Transmembrane helix</keyword>
<keyword evidence="1 5" id="KW-0732">Signal</keyword>
<evidence type="ECO:0000259" key="6">
    <source>
        <dbReference type="PROSITE" id="PS50835"/>
    </source>
</evidence>
<keyword evidence="8" id="KW-1185">Reference proteome</keyword>
<dbReference type="PANTHER" id="PTHR16423:SF10">
    <property type="entry name" value="CRKD-BINDING PROTEIN-RELATED"/>
    <property type="match status" value="1"/>
</dbReference>
<name>A0A8B7G2H0_MICMU</name>
<proteinExistence type="predicted"/>
<evidence type="ECO:0000256" key="3">
    <source>
        <dbReference type="ARBA" id="ARBA00023319"/>
    </source>
</evidence>
<dbReference type="GeneID" id="105869150"/>
<dbReference type="OrthoDB" id="9644093at2759"/>
<dbReference type="EMBL" id="ABDC03007412">
    <property type="status" value="NOT_ANNOTATED_CDS"/>
    <property type="molecule type" value="Genomic_DNA"/>
</dbReference>
<dbReference type="InterPro" id="IPR052314">
    <property type="entry name" value="Immune_rcpt_domain"/>
</dbReference>
<dbReference type="GO" id="GO:0038023">
    <property type="term" value="F:signaling receptor activity"/>
    <property type="evidence" value="ECO:0007669"/>
    <property type="project" value="TreeGrafter"/>
</dbReference>
<feature type="domain" description="Ig-like" evidence="6">
    <location>
        <begin position="11"/>
        <end position="118"/>
    </location>
</feature>
<evidence type="ECO:0000256" key="1">
    <source>
        <dbReference type="ARBA" id="ARBA00022729"/>
    </source>
</evidence>
<accession>A0A8B7G2H0</accession>
<feature type="transmembrane region" description="Helical" evidence="4">
    <location>
        <begin position="163"/>
        <end position="188"/>
    </location>
</feature>
<dbReference type="Ensembl" id="ENSMICT00000070622.1">
    <property type="protein sequence ID" value="ENSMICP00000043296.1"/>
    <property type="gene ID" value="ENSMICG00000041702.1"/>
</dbReference>
<reference evidence="7" key="3">
    <citation type="submission" date="2025-09" db="UniProtKB">
        <authorList>
            <consortium name="Ensembl"/>
        </authorList>
    </citation>
    <scope>IDENTIFICATION</scope>
</reference>
<dbReference type="InterPro" id="IPR003599">
    <property type="entry name" value="Ig_sub"/>
</dbReference>
<reference evidence="7" key="1">
    <citation type="submission" date="2016-12" db="EMBL/GenBank/DDBJ databases">
        <title>Mouse lemur reference genome and diversity panel.</title>
        <authorList>
            <person name="Harris R."/>
            <person name="Larsen P."/>
            <person name="Liu Y."/>
            <person name="Hughes D.S."/>
            <person name="Murali S."/>
            <person name="Raveendran M."/>
            <person name="Korchina V."/>
            <person name="Wang M."/>
            <person name="Jhangiani S."/>
            <person name="Bandaranaike D."/>
            <person name="Bellair M."/>
            <person name="Blankenburg K."/>
            <person name="Chao H."/>
            <person name="Dahdouli M."/>
            <person name="Dinh H."/>
            <person name="Doddapaneni H."/>
            <person name="English A."/>
            <person name="Firestine M."/>
            <person name="Gnanaolivu R."/>
            <person name="Gross S."/>
            <person name="Hernandez B."/>
            <person name="Javaid M."/>
            <person name="Jayaseelan J."/>
            <person name="Jones J."/>
            <person name="Khan Z."/>
            <person name="Kovar C."/>
            <person name="Kurapati P."/>
            <person name="Le B."/>
            <person name="Lee S."/>
            <person name="Li M."/>
            <person name="Mathew T."/>
            <person name="Narasimhan A."/>
            <person name="Ngo D."/>
            <person name="Nguyen L."/>
            <person name="Okwuonu G."/>
            <person name="Ongeri F."/>
            <person name="Osuji N."/>
            <person name="Pu L.-L."/>
            <person name="Puazo M."/>
            <person name="Quiroz J."/>
            <person name="Raj R."/>
            <person name="Rajbhandari K."/>
            <person name="Reid J.G."/>
            <person name="Santibanez J."/>
            <person name="Sexton D."/>
            <person name="Skinner E."/>
            <person name="Vee V."/>
            <person name="Weissenberger G."/>
            <person name="Wu Y."/>
            <person name="Xin Y."/>
            <person name="Han Y."/>
            <person name="Campbell C."/>
            <person name="Brown A."/>
            <person name="Sullivan B."/>
            <person name="Shelton J."/>
            <person name="Brown S."/>
            <person name="Dudchenko O."/>
            <person name="Machol I."/>
            <person name="Durand N."/>
            <person name="Shamim M."/>
            <person name="Lieberman A."/>
            <person name="Muzny D.M."/>
            <person name="Richards S."/>
            <person name="Yoder A."/>
            <person name="Worley K.C."/>
            <person name="Rogers J."/>
            <person name="Gibbs R.A."/>
        </authorList>
    </citation>
    <scope>NUCLEOTIDE SEQUENCE [LARGE SCALE GENOMIC DNA]</scope>
</reference>
<evidence type="ECO:0000256" key="5">
    <source>
        <dbReference type="SAM" id="SignalP"/>
    </source>
</evidence>
<dbReference type="Pfam" id="PF07686">
    <property type="entry name" value="V-set"/>
    <property type="match status" value="1"/>
</dbReference>